<comment type="caution">
    <text evidence="2">The sequence shown here is derived from an EMBL/GenBank/DDBJ whole genome shotgun (WGS) entry which is preliminary data.</text>
</comment>
<reference evidence="2" key="1">
    <citation type="journal article" date="2019" name="bioRxiv">
        <title>The Genome of the Zebra Mussel, Dreissena polymorpha: A Resource for Invasive Species Research.</title>
        <authorList>
            <person name="McCartney M.A."/>
            <person name="Auch B."/>
            <person name="Kono T."/>
            <person name="Mallez S."/>
            <person name="Zhang Y."/>
            <person name="Obille A."/>
            <person name="Becker A."/>
            <person name="Abrahante J.E."/>
            <person name="Garbe J."/>
            <person name="Badalamenti J.P."/>
            <person name="Herman A."/>
            <person name="Mangelson H."/>
            <person name="Liachko I."/>
            <person name="Sullivan S."/>
            <person name="Sone E.D."/>
            <person name="Koren S."/>
            <person name="Silverstein K.A.T."/>
            <person name="Beckman K.B."/>
            <person name="Gohl D.M."/>
        </authorList>
    </citation>
    <scope>NUCLEOTIDE SEQUENCE</scope>
    <source>
        <strain evidence="2">Duluth1</strain>
        <tissue evidence="2">Whole animal</tissue>
    </source>
</reference>
<protein>
    <submittedName>
        <fullName evidence="2">Uncharacterized protein</fullName>
    </submittedName>
</protein>
<feature type="region of interest" description="Disordered" evidence="1">
    <location>
        <begin position="15"/>
        <end position="76"/>
    </location>
</feature>
<evidence type="ECO:0000256" key="1">
    <source>
        <dbReference type="SAM" id="MobiDB-lite"/>
    </source>
</evidence>
<feature type="compositionally biased region" description="Polar residues" evidence="1">
    <location>
        <begin position="19"/>
        <end position="40"/>
    </location>
</feature>
<dbReference type="Proteomes" id="UP000828390">
    <property type="component" value="Unassembled WGS sequence"/>
</dbReference>
<feature type="compositionally biased region" description="Low complexity" evidence="1">
    <location>
        <begin position="54"/>
        <end position="63"/>
    </location>
</feature>
<evidence type="ECO:0000313" key="3">
    <source>
        <dbReference type="Proteomes" id="UP000828390"/>
    </source>
</evidence>
<organism evidence="2 3">
    <name type="scientific">Dreissena polymorpha</name>
    <name type="common">Zebra mussel</name>
    <name type="synonym">Mytilus polymorpha</name>
    <dbReference type="NCBI Taxonomy" id="45954"/>
    <lineage>
        <taxon>Eukaryota</taxon>
        <taxon>Metazoa</taxon>
        <taxon>Spiralia</taxon>
        <taxon>Lophotrochozoa</taxon>
        <taxon>Mollusca</taxon>
        <taxon>Bivalvia</taxon>
        <taxon>Autobranchia</taxon>
        <taxon>Heteroconchia</taxon>
        <taxon>Euheterodonta</taxon>
        <taxon>Imparidentia</taxon>
        <taxon>Neoheterodontei</taxon>
        <taxon>Myida</taxon>
        <taxon>Dreissenoidea</taxon>
        <taxon>Dreissenidae</taxon>
        <taxon>Dreissena</taxon>
    </lineage>
</organism>
<reference evidence="2" key="2">
    <citation type="submission" date="2020-11" db="EMBL/GenBank/DDBJ databases">
        <authorList>
            <person name="McCartney M.A."/>
            <person name="Auch B."/>
            <person name="Kono T."/>
            <person name="Mallez S."/>
            <person name="Becker A."/>
            <person name="Gohl D.M."/>
            <person name="Silverstein K.A.T."/>
            <person name="Koren S."/>
            <person name="Bechman K.B."/>
            <person name="Herman A."/>
            <person name="Abrahante J.E."/>
            <person name="Garbe J."/>
        </authorList>
    </citation>
    <scope>NUCLEOTIDE SEQUENCE</scope>
    <source>
        <strain evidence="2">Duluth1</strain>
        <tissue evidence="2">Whole animal</tissue>
    </source>
</reference>
<keyword evidence="3" id="KW-1185">Reference proteome</keyword>
<gene>
    <name evidence="2" type="ORF">DPMN_091883</name>
</gene>
<dbReference type="EMBL" id="JAIWYP010000003">
    <property type="protein sequence ID" value="KAH3849480.1"/>
    <property type="molecule type" value="Genomic_DNA"/>
</dbReference>
<name>A0A9D4R145_DREPO</name>
<accession>A0A9D4R145</accession>
<evidence type="ECO:0000313" key="2">
    <source>
        <dbReference type="EMBL" id="KAH3849480.1"/>
    </source>
</evidence>
<dbReference type="AlphaFoldDB" id="A0A9D4R145"/>
<proteinExistence type="predicted"/>
<sequence length="101" mass="11130">MYLRRWRRFNAEAEALAGVSSSESEGDLSNTSGSDESIQSIPADIHSDAEESSSDNSIISNNDFGYRSDVDTSDTDADIDEVLQENEPSLQEKTFLLGYQT</sequence>